<dbReference type="Proteomes" id="UP000214646">
    <property type="component" value="Unassembled WGS sequence"/>
</dbReference>
<feature type="domain" description="DUF1559" evidence="1">
    <location>
        <begin position="20"/>
        <end position="261"/>
    </location>
</feature>
<reference evidence="3" key="1">
    <citation type="submission" date="2017-06" db="EMBL/GenBank/DDBJ databases">
        <title>Genome analysis of Fimbriiglobus ruber SP5, the first member of the order Planctomycetales with confirmed chitinolytic capability.</title>
        <authorList>
            <person name="Ravin N.V."/>
            <person name="Rakitin A.L."/>
            <person name="Ivanova A.A."/>
            <person name="Beletsky A.V."/>
            <person name="Kulichevskaya I.S."/>
            <person name="Mardanov A.V."/>
            <person name="Dedysh S.N."/>
        </authorList>
    </citation>
    <scope>NUCLEOTIDE SEQUENCE [LARGE SCALE GENOMIC DNA]</scope>
    <source>
        <strain evidence="3">SP5</strain>
    </source>
</reference>
<gene>
    <name evidence="2" type="ORF">FRUB_05476</name>
</gene>
<accession>A0A225DWL8</accession>
<protein>
    <recommendedName>
        <fullName evidence="1">DUF1559 domain-containing protein</fullName>
    </recommendedName>
</protein>
<dbReference type="Gene3D" id="3.30.700.10">
    <property type="entry name" value="Glycoprotein, Type 4 Pilin"/>
    <property type="match status" value="1"/>
</dbReference>
<dbReference type="PANTHER" id="PTHR30093:SF2">
    <property type="entry name" value="TYPE II SECRETION SYSTEM PROTEIN H"/>
    <property type="match status" value="1"/>
</dbReference>
<dbReference type="AlphaFoldDB" id="A0A225DWL8"/>
<evidence type="ECO:0000259" key="1">
    <source>
        <dbReference type="Pfam" id="PF07596"/>
    </source>
</evidence>
<proteinExistence type="predicted"/>
<name>A0A225DWL8_9BACT</name>
<dbReference type="InterPro" id="IPR045584">
    <property type="entry name" value="Pilin-like"/>
</dbReference>
<dbReference type="Pfam" id="PF07596">
    <property type="entry name" value="SBP_bac_10"/>
    <property type="match status" value="1"/>
</dbReference>
<dbReference type="InterPro" id="IPR011453">
    <property type="entry name" value="DUF1559"/>
</dbReference>
<evidence type="ECO:0000313" key="2">
    <source>
        <dbReference type="EMBL" id="OWK40557.1"/>
    </source>
</evidence>
<sequence>MLVVIAIIAILIGLLLPAVQKVREAAARSTCSNNIKQLGLAVQNYAGTYSQLPALTSSTGAPKYGNYQGIILITLLPFVEQNSLYAIAISTPADTWDGNGTTVTRTTVIKTYLCPSDFTVSGGFAGNQVGAWAASCYSANQQMFGTVRAGGDCDAPQYNIGNIPDGTSNTVGFAEQLSVTAAGGGNGNLWAYPGIDWSPTWTPAIANTRNFSANAAGAFGVPQTGVTSATANKMWANSGHTGQVLVGLMDGSVRGVSSSISQATWQNALTPADGNVLGSDW</sequence>
<comment type="caution">
    <text evidence="2">The sequence shown here is derived from an EMBL/GenBank/DDBJ whole genome shotgun (WGS) entry which is preliminary data.</text>
</comment>
<dbReference type="EMBL" id="NIDE01000008">
    <property type="protein sequence ID" value="OWK40557.1"/>
    <property type="molecule type" value="Genomic_DNA"/>
</dbReference>
<dbReference type="PANTHER" id="PTHR30093">
    <property type="entry name" value="GENERAL SECRETION PATHWAY PROTEIN G"/>
    <property type="match status" value="1"/>
</dbReference>
<evidence type="ECO:0000313" key="3">
    <source>
        <dbReference type="Proteomes" id="UP000214646"/>
    </source>
</evidence>
<dbReference type="SUPFAM" id="SSF54523">
    <property type="entry name" value="Pili subunits"/>
    <property type="match status" value="1"/>
</dbReference>
<organism evidence="2 3">
    <name type="scientific">Fimbriiglobus ruber</name>
    <dbReference type="NCBI Taxonomy" id="1908690"/>
    <lineage>
        <taxon>Bacteria</taxon>
        <taxon>Pseudomonadati</taxon>
        <taxon>Planctomycetota</taxon>
        <taxon>Planctomycetia</taxon>
        <taxon>Gemmatales</taxon>
        <taxon>Gemmataceae</taxon>
        <taxon>Fimbriiglobus</taxon>
    </lineage>
</organism>
<keyword evidence="3" id="KW-1185">Reference proteome</keyword>